<evidence type="ECO:0000313" key="3">
    <source>
        <dbReference type="EMBL" id="MDH1178078.1"/>
    </source>
</evidence>
<reference evidence="3 4" key="1">
    <citation type="submission" date="2022-09" db="EMBL/GenBank/DDBJ databases">
        <title>Intensive care unit water sources are persistently colonized with multi-drug resistant bacteria and are the site of extensive horizontal gene transfer of antibiotic resistance genes.</title>
        <authorList>
            <person name="Diorio-Toth L."/>
        </authorList>
    </citation>
    <scope>NUCLEOTIDE SEQUENCE [LARGE SCALE GENOMIC DNA]</scope>
    <source>
        <strain evidence="3 4">GD03967</strain>
    </source>
</reference>
<dbReference type="InterPro" id="IPR037143">
    <property type="entry name" value="4-PPantetheinyl_Trfase_dom_sf"/>
</dbReference>
<accession>A0ABD4YRK5</accession>
<dbReference type="AlphaFoldDB" id="A0ABD4YRK5"/>
<dbReference type="GO" id="GO:0016740">
    <property type="term" value="F:transferase activity"/>
    <property type="evidence" value="ECO:0007669"/>
    <property type="project" value="UniProtKB-KW"/>
</dbReference>
<sequence length="221" mass="23753">MDIQELLIWWADQSAASLYSPEQLSAEDAARAAAIRSGKALRDWKASRALLHDVRSRQPHSRPASLSHSNGHAIVATAPAGWKVGADLEAISSRDVQGLAQWVCSSAERDLLAGLPDEARLLRFYQLWTLKEAFIKAAGLDFPADMASVGLCLGPSGLTLRPPPGRWRACSYRVGAGWMASVVWQAPEGSAGDLAQPVWTGAAGCRLPDVLIQGCWLPDTT</sequence>
<evidence type="ECO:0000256" key="1">
    <source>
        <dbReference type="ARBA" id="ARBA00022679"/>
    </source>
</evidence>
<dbReference type="InterPro" id="IPR008278">
    <property type="entry name" value="4-PPantetheinyl_Trfase_dom"/>
</dbReference>
<evidence type="ECO:0000259" key="2">
    <source>
        <dbReference type="Pfam" id="PF01648"/>
    </source>
</evidence>
<proteinExistence type="predicted"/>
<name>A0ABD4YRK5_9BURK</name>
<protein>
    <submittedName>
        <fullName evidence="3">4'-phosphopantetheinyl transferase superfamily protein</fullName>
    </submittedName>
</protein>
<dbReference type="Proteomes" id="UP001158644">
    <property type="component" value="Unassembled WGS sequence"/>
</dbReference>
<dbReference type="SUPFAM" id="SSF56214">
    <property type="entry name" value="4'-phosphopantetheinyl transferase"/>
    <property type="match status" value="1"/>
</dbReference>
<keyword evidence="1 3" id="KW-0808">Transferase</keyword>
<dbReference type="Gene3D" id="3.90.470.20">
    <property type="entry name" value="4'-phosphopantetheinyl transferase domain"/>
    <property type="match status" value="1"/>
</dbReference>
<evidence type="ECO:0000313" key="4">
    <source>
        <dbReference type="Proteomes" id="UP001158644"/>
    </source>
</evidence>
<dbReference type="EMBL" id="JAOBZK010000008">
    <property type="protein sequence ID" value="MDH1178078.1"/>
    <property type="molecule type" value="Genomic_DNA"/>
</dbReference>
<dbReference type="RefSeq" id="WP_279990474.1">
    <property type="nucleotide sequence ID" value="NZ_JAOBZK010000008.1"/>
</dbReference>
<organism evidence="3 4">
    <name type="scientific">Achromobacter mucicolens</name>
    <dbReference type="NCBI Taxonomy" id="1389922"/>
    <lineage>
        <taxon>Bacteria</taxon>
        <taxon>Pseudomonadati</taxon>
        <taxon>Pseudomonadota</taxon>
        <taxon>Betaproteobacteria</taxon>
        <taxon>Burkholderiales</taxon>
        <taxon>Alcaligenaceae</taxon>
        <taxon>Achromobacter</taxon>
    </lineage>
</organism>
<dbReference type="Pfam" id="PF01648">
    <property type="entry name" value="ACPS"/>
    <property type="match status" value="1"/>
</dbReference>
<comment type="caution">
    <text evidence="3">The sequence shown here is derived from an EMBL/GenBank/DDBJ whole genome shotgun (WGS) entry which is preliminary data.</text>
</comment>
<feature type="domain" description="4'-phosphopantetheinyl transferase" evidence="2">
    <location>
        <begin position="84"/>
        <end position="155"/>
    </location>
</feature>
<gene>
    <name evidence="3" type="ORF">N5C72_08330</name>
</gene>